<dbReference type="PROSITE" id="PS00265">
    <property type="entry name" value="PANCREATIC_HORMONE_1"/>
    <property type="match status" value="1"/>
</dbReference>
<accession>A0A0D1ZXY2</accession>
<protein>
    <recommendedName>
        <fullName evidence="5">Xylanolytic transcriptional activator regulatory domain-containing protein</fullName>
    </recommendedName>
</protein>
<feature type="region of interest" description="Disordered" evidence="4">
    <location>
        <begin position="1"/>
        <end position="91"/>
    </location>
</feature>
<dbReference type="GO" id="GO:0008270">
    <property type="term" value="F:zinc ion binding"/>
    <property type="evidence" value="ECO:0007669"/>
    <property type="project" value="InterPro"/>
</dbReference>
<dbReference type="GO" id="GO:0003677">
    <property type="term" value="F:DNA binding"/>
    <property type="evidence" value="ECO:0007669"/>
    <property type="project" value="InterPro"/>
</dbReference>
<feature type="compositionally biased region" description="Polar residues" evidence="4">
    <location>
        <begin position="76"/>
        <end position="89"/>
    </location>
</feature>
<reference evidence="6 7" key="1">
    <citation type="submission" date="2015-01" db="EMBL/GenBank/DDBJ databases">
        <title>The Genome Sequence of Ochroconis gallopava CBS43764.</title>
        <authorList>
            <consortium name="The Broad Institute Genomics Platform"/>
            <person name="Cuomo C."/>
            <person name="de Hoog S."/>
            <person name="Gorbushina A."/>
            <person name="Stielow B."/>
            <person name="Teixiera M."/>
            <person name="Abouelleil A."/>
            <person name="Chapman S.B."/>
            <person name="Priest M."/>
            <person name="Young S.K."/>
            <person name="Wortman J."/>
            <person name="Nusbaum C."/>
            <person name="Birren B."/>
        </authorList>
    </citation>
    <scope>NUCLEOTIDE SEQUENCE [LARGE SCALE GENOMIC DNA]</scope>
    <source>
        <strain evidence="6 7">CBS 43764</strain>
    </source>
</reference>
<feature type="domain" description="Xylanolytic transcriptional activator regulatory" evidence="5">
    <location>
        <begin position="192"/>
        <end position="338"/>
    </location>
</feature>
<dbReference type="OrthoDB" id="3862662at2759"/>
<organism evidence="6 7">
    <name type="scientific">Verruconis gallopava</name>
    <dbReference type="NCBI Taxonomy" id="253628"/>
    <lineage>
        <taxon>Eukaryota</taxon>
        <taxon>Fungi</taxon>
        <taxon>Dikarya</taxon>
        <taxon>Ascomycota</taxon>
        <taxon>Pezizomycotina</taxon>
        <taxon>Dothideomycetes</taxon>
        <taxon>Pleosporomycetidae</taxon>
        <taxon>Venturiales</taxon>
        <taxon>Sympoventuriaceae</taxon>
        <taxon>Verruconis</taxon>
    </lineage>
</organism>
<name>A0A0D1ZXY2_9PEZI</name>
<dbReference type="Proteomes" id="UP000053259">
    <property type="component" value="Unassembled WGS sequence"/>
</dbReference>
<dbReference type="GO" id="GO:0006351">
    <property type="term" value="P:DNA-templated transcription"/>
    <property type="evidence" value="ECO:0007669"/>
    <property type="project" value="InterPro"/>
</dbReference>
<feature type="compositionally biased region" description="Polar residues" evidence="4">
    <location>
        <begin position="47"/>
        <end position="58"/>
    </location>
</feature>
<dbReference type="GeneID" id="27317298"/>
<evidence type="ECO:0000256" key="2">
    <source>
        <dbReference type="ARBA" id="ARBA00022525"/>
    </source>
</evidence>
<evidence type="ECO:0000256" key="4">
    <source>
        <dbReference type="SAM" id="MobiDB-lite"/>
    </source>
</evidence>
<evidence type="ECO:0000256" key="3">
    <source>
        <dbReference type="ARBA" id="ARBA00023242"/>
    </source>
</evidence>
<dbReference type="InterPro" id="IPR007219">
    <property type="entry name" value="XnlR_reg_dom"/>
</dbReference>
<evidence type="ECO:0000313" key="6">
    <source>
        <dbReference type="EMBL" id="KIV98939.1"/>
    </source>
</evidence>
<dbReference type="VEuPathDB" id="FungiDB:PV09_09325"/>
<dbReference type="InParanoid" id="A0A0D1ZXY2"/>
<dbReference type="STRING" id="253628.A0A0D1ZXY2"/>
<keyword evidence="2" id="KW-0964">Secreted</keyword>
<dbReference type="PANTHER" id="PTHR46910:SF1">
    <property type="entry name" value="MISCELLANEOUS ZN(II)2CYS6 TRANSCRIPTION FACTOR (EUROFUNG)-RELATED"/>
    <property type="match status" value="1"/>
</dbReference>
<evidence type="ECO:0000313" key="7">
    <source>
        <dbReference type="Proteomes" id="UP000053259"/>
    </source>
</evidence>
<dbReference type="EMBL" id="KN847590">
    <property type="protein sequence ID" value="KIV98939.1"/>
    <property type="molecule type" value="Genomic_DNA"/>
</dbReference>
<gene>
    <name evidence="6" type="ORF">PV09_09325</name>
</gene>
<dbReference type="AlphaFoldDB" id="A0A0D1ZXY2"/>
<keyword evidence="3" id="KW-0539">Nucleus</keyword>
<dbReference type="PANTHER" id="PTHR46910">
    <property type="entry name" value="TRANSCRIPTION FACTOR PDR1"/>
    <property type="match status" value="1"/>
</dbReference>
<proteinExistence type="predicted"/>
<dbReference type="Pfam" id="PF04082">
    <property type="entry name" value="Fungal_trans"/>
    <property type="match status" value="1"/>
</dbReference>
<dbReference type="CDD" id="cd12148">
    <property type="entry name" value="fungal_TF_MHR"/>
    <property type="match status" value="1"/>
</dbReference>
<comment type="subcellular location">
    <subcellularLocation>
        <location evidence="1">Secreted</location>
    </subcellularLocation>
</comment>
<feature type="compositionally biased region" description="Basic residues" evidence="4">
    <location>
        <begin position="23"/>
        <end position="42"/>
    </location>
</feature>
<sequence>MQVLSFINTGGPESWKNRDSKRVVRSHAMKYFRRKQRERKKSKIAENDSQPGESSFTTVHPLPEQENAQLEEKASTMRSSEAPSTTPSVDNLFVGKSSSITTVSQSLYDVPDRPTSTASAFSALPQIYPLQDAFSFGATNPTRFVSSHSSTFYPFASGRIHLSPTNDFDLSICMIVYGALDAAGANFDRFTKHYFRSVHSYLTIINRNRFFKRVFSLSKKANAETAILLLCVRLCSEPTQSGITASGGDLYRTASRLYKAAYEIKGASIELLQAGSLLTLFEHNAALRGFEYERLKHCSSMARTLGLDASARSPYTVVDEERRRAYWGLLSLDCIVSLHDEKHERALVFEMPSLDDVLPSISDAGYEDSVDELCASNTCFTVQSRLPVCADSFSRQGQSVRLMYLVQKILREKFDLSPDLMVSRIGYLDKLLVSTLRDLLADCNGKATQYCGPISCCISASFLLHEYQLLSTMHVPPEKLNDPQALTRSKMAIETMIEMVVNILREFPVAHTPELSPTALFCPYQAAMLGQLLDRISGLNPQPTLLGTTFDFMINGLKHFSTIWPCTTQYITLIQQAQ</sequence>
<evidence type="ECO:0000256" key="1">
    <source>
        <dbReference type="ARBA" id="ARBA00004613"/>
    </source>
</evidence>
<dbReference type="GO" id="GO:0005576">
    <property type="term" value="C:extracellular region"/>
    <property type="evidence" value="ECO:0007669"/>
    <property type="project" value="UniProtKB-SubCell"/>
</dbReference>
<dbReference type="RefSeq" id="XP_016208809.1">
    <property type="nucleotide sequence ID" value="XM_016363368.1"/>
</dbReference>
<dbReference type="GO" id="GO:0003700">
    <property type="term" value="F:DNA-binding transcription factor activity"/>
    <property type="evidence" value="ECO:0007669"/>
    <property type="project" value="InterPro"/>
</dbReference>
<evidence type="ECO:0000259" key="5">
    <source>
        <dbReference type="Pfam" id="PF04082"/>
    </source>
</evidence>
<dbReference type="InterPro" id="IPR050987">
    <property type="entry name" value="AtrR-like"/>
</dbReference>
<dbReference type="InterPro" id="IPR020392">
    <property type="entry name" value="Pancreatic_hormone-like_CS"/>
</dbReference>
<keyword evidence="7" id="KW-1185">Reference proteome</keyword>
<dbReference type="HOGENOM" id="CLU_471889_0_0_1"/>